<evidence type="ECO:0000313" key="2">
    <source>
        <dbReference type="EMBL" id="CAG9607677.1"/>
    </source>
</evidence>
<name>A0A9C7LA49_9BACI</name>
<evidence type="ECO:0000313" key="3">
    <source>
        <dbReference type="Proteomes" id="UP000789845"/>
    </source>
</evidence>
<organism evidence="2 3">
    <name type="scientific">Pseudoneobacillus rhizosphaerae</name>
    <dbReference type="NCBI Taxonomy" id="2880968"/>
    <lineage>
        <taxon>Bacteria</taxon>
        <taxon>Bacillati</taxon>
        <taxon>Bacillota</taxon>
        <taxon>Bacilli</taxon>
        <taxon>Bacillales</taxon>
        <taxon>Bacillaceae</taxon>
        <taxon>Pseudoneobacillus</taxon>
    </lineage>
</organism>
<protein>
    <submittedName>
        <fullName evidence="2">Uncharacterized protein</fullName>
    </submittedName>
</protein>
<gene>
    <name evidence="2" type="ORF">NEOCIP111885_01369</name>
</gene>
<keyword evidence="1" id="KW-0472">Membrane</keyword>
<evidence type="ECO:0000256" key="1">
    <source>
        <dbReference type="SAM" id="Phobius"/>
    </source>
</evidence>
<dbReference type="RefSeq" id="WP_230495936.1">
    <property type="nucleotide sequence ID" value="NZ_CAKJTG010000006.1"/>
</dbReference>
<dbReference type="EMBL" id="CAKJTG010000006">
    <property type="protein sequence ID" value="CAG9607677.1"/>
    <property type="molecule type" value="Genomic_DNA"/>
</dbReference>
<comment type="caution">
    <text evidence="2">The sequence shown here is derived from an EMBL/GenBank/DDBJ whole genome shotgun (WGS) entry which is preliminary data.</text>
</comment>
<reference evidence="2" key="1">
    <citation type="submission" date="2021-10" db="EMBL/GenBank/DDBJ databases">
        <authorList>
            <person name="Criscuolo A."/>
        </authorList>
    </citation>
    <scope>NUCLEOTIDE SEQUENCE</scope>
    <source>
        <strain evidence="2">CIP111885</strain>
    </source>
</reference>
<sequence>MSKSKGKWFVCITLLACIVSILTLIWFYNHKIIEGNYHKLTITKMGKTIDVIENKDEIDRLISQINNSPRTFNPNTSGFRYDYMPYGILIFENDKEEVKIGYIIPKGNVLTKHWEIETNFEFGKDLN</sequence>
<keyword evidence="3" id="KW-1185">Reference proteome</keyword>
<keyword evidence="1" id="KW-0812">Transmembrane</keyword>
<keyword evidence="1" id="KW-1133">Transmembrane helix</keyword>
<dbReference type="AlphaFoldDB" id="A0A9C7LA49"/>
<proteinExistence type="predicted"/>
<dbReference type="Proteomes" id="UP000789845">
    <property type="component" value="Unassembled WGS sequence"/>
</dbReference>
<feature type="transmembrane region" description="Helical" evidence="1">
    <location>
        <begin position="7"/>
        <end position="28"/>
    </location>
</feature>
<accession>A0A9C7LA49</accession>